<dbReference type="InterPro" id="IPR002931">
    <property type="entry name" value="Transglutaminase-like"/>
</dbReference>
<dbReference type="EMBL" id="NXNG01000001">
    <property type="protein sequence ID" value="PWT27986.1"/>
    <property type="molecule type" value="Genomic_DNA"/>
</dbReference>
<comment type="caution">
    <text evidence="3">The sequence shown here is derived from an EMBL/GenBank/DDBJ whole genome shotgun (WGS) entry which is preliminary data.</text>
</comment>
<keyword evidence="4" id="KW-1185">Reference proteome</keyword>
<evidence type="ECO:0000259" key="2">
    <source>
        <dbReference type="Pfam" id="PF01841"/>
    </source>
</evidence>
<evidence type="ECO:0000313" key="4">
    <source>
        <dbReference type="Proteomes" id="UP000245488"/>
    </source>
</evidence>
<name>A0A317G3X4_BUTFI</name>
<dbReference type="InterPro" id="IPR038765">
    <property type="entry name" value="Papain-like_cys_pep_sf"/>
</dbReference>
<keyword evidence="1" id="KW-0812">Transmembrane</keyword>
<dbReference type="AlphaFoldDB" id="A0A317G3X4"/>
<dbReference type="Proteomes" id="UP000245488">
    <property type="component" value="Chromosome"/>
</dbReference>
<evidence type="ECO:0000313" key="3">
    <source>
        <dbReference type="EMBL" id="PWT27986.1"/>
    </source>
</evidence>
<protein>
    <recommendedName>
        <fullName evidence="2">Transglutaminase-like domain-containing protein</fullName>
    </recommendedName>
</protein>
<gene>
    <name evidence="3" type="ORF">CPT75_13160</name>
</gene>
<reference evidence="3 4" key="1">
    <citation type="submission" date="2017-09" db="EMBL/GenBank/DDBJ databases">
        <title>High-quality draft genome sequence of Butyrivibrio fibrisolvens INBov1, isolated from cow rumen.</title>
        <authorList>
            <person name="Rodriguez Hernaez J."/>
            <person name="Rivarola M."/>
            <person name="Paniego N."/>
            <person name="Cravero S."/>
            <person name="Ceron Cucchi M."/>
            <person name="Martinez M.C."/>
        </authorList>
    </citation>
    <scope>NUCLEOTIDE SEQUENCE [LARGE SCALE GENOMIC DNA]</scope>
    <source>
        <strain evidence="3 4">INBov1</strain>
    </source>
</reference>
<feature type="transmembrane region" description="Helical" evidence="1">
    <location>
        <begin position="12"/>
        <end position="32"/>
    </location>
</feature>
<keyword evidence="1" id="KW-1133">Transmembrane helix</keyword>
<evidence type="ECO:0000256" key="1">
    <source>
        <dbReference type="SAM" id="Phobius"/>
    </source>
</evidence>
<feature type="domain" description="Transglutaminase-like" evidence="2">
    <location>
        <begin position="88"/>
        <end position="174"/>
    </location>
</feature>
<dbReference type="PROSITE" id="PS51257">
    <property type="entry name" value="PROKAR_LIPOPROTEIN"/>
    <property type="match status" value="1"/>
</dbReference>
<accession>A0A317G3X4</accession>
<dbReference type="SUPFAM" id="SSF54001">
    <property type="entry name" value="Cysteine proteinases"/>
    <property type="match status" value="1"/>
</dbReference>
<sequence>MEVTRLKKIISSTLIIMMLCIACSCAPLHVYAKSKNTFQDTVNNAVLVPKTLSPTADSILYRVDGCILSGNLMTTMSENDLNTTVQAYLAGIVTADMTNYQKLLAVYNWIITNFEYGNYSDVFGYMDCYGYTRAFVYLSRGLGFPSYFVHGDVRTTSGDFTNHAWAIIKVSGTEYLFDPNIEDTIKRKSSSSTLQRFAVTYSSMNGRYVPCLSSCESDLWSRADNTGFITHITAAQAAARLASFVPSTTIESLDSASSNADVNSLLTSPLNNSEFNAYIYYTRYPDLQQAIGPNAEMLYYHYINIGKNEGRTAI</sequence>
<organism evidence="3 4">
    <name type="scientific">Butyrivibrio fibrisolvens</name>
    <dbReference type="NCBI Taxonomy" id="831"/>
    <lineage>
        <taxon>Bacteria</taxon>
        <taxon>Bacillati</taxon>
        <taxon>Bacillota</taxon>
        <taxon>Clostridia</taxon>
        <taxon>Lachnospirales</taxon>
        <taxon>Lachnospiraceae</taxon>
        <taxon>Butyrivibrio</taxon>
    </lineage>
</organism>
<dbReference type="Pfam" id="PF01841">
    <property type="entry name" value="Transglut_core"/>
    <property type="match status" value="1"/>
</dbReference>
<keyword evidence="1" id="KW-0472">Membrane</keyword>
<proteinExistence type="predicted"/>
<dbReference type="Gene3D" id="3.10.620.30">
    <property type="match status" value="1"/>
</dbReference>